<dbReference type="Pfam" id="PF03055">
    <property type="entry name" value="RPE65"/>
    <property type="match status" value="1"/>
</dbReference>
<feature type="binding site" evidence="5">
    <location>
        <position position="254"/>
    </location>
    <ligand>
        <name>Fe cation</name>
        <dbReference type="ChEBI" id="CHEBI:24875"/>
        <note>catalytic</note>
    </ligand>
</feature>
<name>A0A075P3U7_9ALTE</name>
<comment type="cofactor">
    <cofactor evidence="5">
        <name>Fe(2+)</name>
        <dbReference type="ChEBI" id="CHEBI:29033"/>
    </cofactor>
    <text evidence="5">Binds 1 Fe(2+) ion per subunit.</text>
</comment>
<dbReference type="eggNOG" id="COG3670">
    <property type="taxonomic scope" value="Bacteria"/>
</dbReference>
<evidence type="ECO:0000256" key="4">
    <source>
        <dbReference type="ARBA" id="ARBA00023004"/>
    </source>
</evidence>
<dbReference type="PANTHER" id="PTHR10543">
    <property type="entry name" value="BETA-CAROTENE DIOXYGENASE"/>
    <property type="match status" value="1"/>
</dbReference>
<feature type="binding site" evidence="5">
    <location>
        <position position="315"/>
    </location>
    <ligand>
        <name>Fe cation</name>
        <dbReference type="ChEBI" id="CHEBI:24875"/>
        <note>catalytic</note>
    </ligand>
</feature>
<organism evidence="6 7">
    <name type="scientific">Alteromonas australica</name>
    <dbReference type="NCBI Taxonomy" id="589873"/>
    <lineage>
        <taxon>Bacteria</taxon>
        <taxon>Pseudomonadati</taxon>
        <taxon>Pseudomonadota</taxon>
        <taxon>Gammaproteobacteria</taxon>
        <taxon>Alteromonadales</taxon>
        <taxon>Alteromonadaceae</taxon>
        <taxon>Alteromonas/Salinimonas group</taxon>
        <taxon>Alteromonas</taxon>
    </lineage>
</organism>
<dbReference type="GeneID" id="78255960"/>
<evidence type="ECO:0000256" key="2">
    <source>
        <dbReference type="ARBA" id="ARBA00022723"/>
    </source>
</evidence>
<dbReference type="AlphaFoldDB" id="A0A075P3U7"/>
<evidence type="ECO:0000313" key="6">
    <source>
        <dbReference type="EMBL" id="AIF99655.1"/>
    </source>
</evidence>
<comment type="similarity">
    <text evidence="1">Belongs to the carotenoid oxygenase family.</text>
</comment>
<dbReference type="GO" id="GO:0046872">
    <property type="term" value="F:metal ion binding"/>
    <property type="evidence" value="ECO:0007669"/>
    <property type="project" value="UniProtKB-KW"/>
</dbReference>
<evidence type="ECO:0000256" key="1">
    <source>
        <dbReference type="ARBA" id="ARBA00006787"/>
    </source>
</evidence>
<reference evidence="6 7" key="1">
    <citation type="submission" date="2014-06" db="EMBL/GenBank/DDBJ databases">
        <title>Genomes of Alteromonas australica, a world apart.</title>
        <authorList>
            <person name="Gonzaga A."/>
            <person name="Lopez-Perez M."/>
            <person name="Rodriguez-Valera F."/>
        </authorList>
    </citation>
    <scope>NUCLEOTIDE SEQUENCE [LARGE SCALE GENOMIC DNA]</scope>
    <source>
        <strain evidence="6 7">H 17</strain>
    </source>
</reference>
<keyword evidence="4 5" id="KW-0408">Iron</keyword>
<dbReference type="InterPro" id="IPR004294">
    <property type="entry name" value="Carotenoid_Oase"/>
</dbReference>
<evidence type="ECO:0000313" key="7">
    <source>
        <dbReference type="Proteomes" id="UP000056090"/>
    </source>
</evidence>
<feature type="binding site" evidence="5">
    <location>
        <position position="206"/>
    </location>
    <ligand>
        <name>Fe cation</name>
        <dbReference type="ChEBI" id="CHEBI:24875"/>
        <note>catalytic</note>
    </ligand>
</feature>
<dbReference type="PANTHER" id="PTHR10543:SF89">
    <property type="entry name" value="CAROTENOID 9,10(9',10')-CLEAVAGE DIOXYGENASE 1"/>
    <property type="match status" value="1"/>
</dbReference>
<protein>
    <submittedName>
        <fullName evidence="6">Uncharacterized protein</fullName>
    </submittedName>
</protein>
<evidence type="ECO:0000256" key="3">
    <source>
        <dbReference type="ARBA" id="ARBA00023002"/>
    </source>
</evidence>
<dbReference type="RefSeq" id="WP_044057727.1">
    <property type="nucleotide sequence ID" value="NZ_CBCSKJ010000002.1"/>
</dbReference>
<sequence>MNRRDFVKALGVAGCSTLAPSFSLHAFAEQRPSFNEAFNQQLQQHPILRGWEGLTQDISPRHFSWEGKLPEELRGKSLYRNGPARVVLGGERYTHWFDGDGFVHRYAFDAKGVTHSGKFVRTQKFVEETKANRFLYNGAGSIVPNSKLSKNAEAVNTANIALLPVNNELWALWEAAMPYKLNPNSLVTEGQVSLESALDGMPFSAHPHADSTGNLWNFGDLSFFGHAKLMIYQLTPQGKLSRYAMVDAPKSYVHDFAVTDNYLVFYFPPIQKGRGETLISSMNWQGHQQGEILVVDKNTLTPVLRVPFDAGFVFHFGNAWQEGNTLTVNACWYHNADIMLNDVKMVSDGTIGKHDRSTAAQIRINLSKKTAYLDNSTTPMEFVQFDNRFTGKATQLQFGVHASKHVTHGEYNSIASVNTQTGHIDSYSFGNNVITEEPLFVPVSSKPSEGYLVNTGLDFVSGNTYCYVFNAQHIADGPVAQVKLDSYMPLGFHGAII</sequence>
<keyword evidence="3" id="KW-0560">Oxidoreductase</keyword>
<dbReference type="GO" id="GO:0010436">
    <property type="term" value="F:carotenoid dioxygenase activity"/>
    <property type="evidence" value="ECO:0007669"/>
    <property type="project" value="TreeGrafter"/>
</dbReference>
<dbReference type="GO" id="GO:0016121">
    <property type="term" value="P:carotene catabolic process"/>
    <property type="evidence" value="ECO:0007669"/>
    <property type="project" value="TreeGrafter"/>
</dbReference>
<dbReference type="Proteomes" id="UP000056090">
    <property type="component" value="Chromosome"/>
</dbReference>
<evidence type="ECO:0000256" key="5">
    <source>
        <dbReference type="PIRSR" id="PIRSR604294-1"/>
    </source>
</evidence>
<dbReference type="EMBL" id="CP008849">
    <property type="protein sequence ID" value="AIF99655.1"/>
    <property type="molecule type" value="Genomic_DNA"/>
</dbReference>
<keyword evidence="7" id="KW-1185">Reference proteome</keyword>
<accession>A0A075P3U7</accession>
<feature type="binding site" evidence="5">
    <location>
        <position position="493"/>
    </location>
    <ligand>
        <name>Fe cation</name>
        <dbReference type="ChEBI" id="CHEBI:24875"/>
        <note>catalytic</note>
    </ligand>
</feature>
<gene>
    <name evidence="6" type="ORF">EP13_13725</name>
</gene>
<keyword evidence="2 5" id="KW-0479">Metal-binding</keyword>
<dbReference type="KEGG" id="aal:EP13_13725"/>
<proteinExistence type="inferred from homology"/>